<sequence>MPTKPTGRPRGRPKGAKNIPKVEDFVAEALAGRVEVPEPKPKAAPRGPWAGLTPEQRSEYARKLAAKRKGPSGGRRVGVPRTLTVEQFEARKAEQTIIVERIMKKMAENDQLPDDPRAVEALKESMVILRTQEDAKLKLAAARLVLDFTKAKPTSKQEITVKTAEDYLDEIADD</sequence>
<evidence type="ECO:0008006" key="4">
    <source>
        <dbReference type="Google" id="ProtNLM"/>
    </source>
</evidence>
<evidence type="ECO:0000256" key="1">
    <source>
        <dbReference type="SAM" id="MobiDB-lite"/>
    </source>
</evidence>
<organism evidence="2 3">
    <name type="scientific">Novosphingobium panipatense</name>
    <dbReference type="NCBI Taxonomy" id="428991"/>
    <lineage>
        <taxon>Bacteria</taxon>
        <taxon>Pseudomonadati</taxon>
        <taxon>Pseudomonadota</taxon>
        <taxon>Alphaproteobacteria</taxon>
        <taxon>Sphingomonadales</taxon>
        <taxon>Sphingomonadaceae</taxon>
        <taxon>Novosphingobium</taxon>
    </lineage>
</organism>
<protein>
    <recommendedName>
        <fullName evidence="4">DUF5681 domain-containing protein</fullName>
    </recommendedName>
</protein>
<evidence type="ECO:0000313" key="3">
    <source>
        <dbReference type="Proteomes" id="UP001157910"/>
    </source>
</evidence>
<proteinExistence type="predicted"/>
<dbReference type="EMBL" id="FXUI01000002">
    <property type="protein sequence ID" value="SMP58394.1"/>
    <property type="molecule type" value="Genomic_DNA"/>
</dbReference>
<dbReference type="RefSeq" id="WP_283405435.1">
    <property type="nucleotide sequence ID" value="NZ_FXUI01000002.1"/>
</dbReference>
<comment type="caution">
    <text evidence="2">The sequence shown here is derived from an EMBL/GenBank/DDBJ whole genome shotgun (WGS) entry which is preliminary data.</text>
</comment>
<name>A0ABY1Q4E5_9SPHN</name>
<evidence type="ECO:0000313" key="2">
    <source>
        <dbReference type="EMBL" id="SMP58394.1"/>
    </source>
</evidence>
<accession>A0ABY1Q4E5</accession>
<feature type="region of interest" description="Disordered" evidence="1">
    <location>
        <begin position="33"/>
        <end position="58"/>
    </location>
</feature>
<keyword evidence="3" id="KW-1185">Reference proteome</keyword>
<reference evidence="2 3" key="1">
    <citation type="submission" date="2017-05" db="EMBL/GenBank/DDBJ databases">
        <authorList>
            <person name="Varghese N."/>
            <person name="Submissions S."/>
        </authorList>
    </citation>
    <scope>NUCLEOTIDE SEQUENCE [LARGE SCALE GENOMIC DNA]</scope>
    <source>
        <strain evidence="2 3">SM16</strain>
    </source>
</reference>
<gene>
    <name evidence="2" type="ORF">SAMN06296065_102462</name>
</gene>
<dbReference type="Proteomes" id="UP001157910">
    <property type="component" value="Unassembled WGS sequence"/>
</dbReference>